<sequence length="162" mass="16012">MPKTIVGVMGPGEGATPEDLINAEELGKRIAAAGWLLLTGGRDEGVMDAAAKGAKAAGGETIGILPTKGPGSTSTHIDIAIYTDLGQGRNSVNVLTSNAVVAVGMGPGTASEVSLALKSGKPVVMMTADKEAVAFFSKLGGPLVTVAADVAAAAAALKKTLE</sequence>
<evidence type="ECO:0000313" key="1">
    <source>
        <dbReference type="EMBL" id="CEM11736.1"/>
    </source>
</evidence>
<dbReference type="PANTHER" id="PTHR43393">
    <property type="entry name" value="CYTOKININ RIBOSIDE 5'-MONOPHOSPHATE PHOSPHORIBOHYDROLASE"/>
    <property type="match status" value="1"/>
</dbReference>
<proteinExistence type="predicted"/>
<organism evidence="1">
    <name type="scientific">Chromera velia CCMP2878</name>
    <dbReference type="NCBI Taxonomy" id="1169474"/>
    <lineage>
        <taxon>Eukaryota</taxon>
        <taxon>Sar</taxon>
        <taxon>Alveolata</taxon>
        <taxon>Colpodellida</taxon>
        <taxon>Chromeraceae</taxon>
        <taxon>Chromera</taxon>
    </lineage>
</organism>
<dbReference type="Pfam" id="PF18306">
    <property type="entry name" value="LDcluster4"/>
    <property type="match status" value="1"/>
</dbReference>
<dbReference type="GO" id="GO:0005829">
    <property type="term" value="C:cytosol"/>
    <property type="evidence" value="ECO:0007669"/>
    <property type="project" value="TreeGrafter"/>
</dbReference>
<name>A0A0G4FER2_9ALVE</name>
<dbReference type="Gene3D" id="3.40.50.450">
    <property type="match status" value="1"/>
</dbReference>
<evidence type="ECO:0008006" key="2">
    <source>
        <dbReference type="Google" id="ProtNLM"/>
    </source>
</evidence>
<dbReference type="PANTHER" id="PTHR43393:SF3">
    <property type="entry name" value="LYSINE DECARBOXYLASE-LIKE PROTEIN"/>
    <property type="match status" value="1"/>
</dbReference>
<dbReference type="VEuPathDB" id="CryptoDB:Cvel_16637"/>
<gene>
    <name evidence="1" type="ORF">Cvel_16637</name>
</gene>
<accession>A0A0G4FER2</accession>
<dbReference type="SUPFAM" id="SSF102405">
    <property type="entry name" value="MCP/YpsA-like"/>
    <property type="match status" value="1"/>
</dbReference>
<dbReference type="EMBL" id="CDMZ01000320">
    <property type="protein sequence ID" value="CEM11736.1"/>
    <property type="molecule type" value="Genomic_DNA"/>
</dbReference>
<dbReference type="InterPro" id="IPR041164">
    <property type="entry name" value="LDcluster4"/>
</dbReference>
<dbReference type="InterPro" id="IPR052341">
    <property type="entry name" value="LOG_family_nucleotidases"/>
</dbReference>
<reference evidence="1" key="1">
    <citation type="submission" date="2014-11" db="EMBL/GenBank/DDBJ databases">
        <authorList>
            <person name="Otto D Thomas"/>
            <person name="Naeem Raeece"/>
        </authorList>
    </citation>
    <scope>NUCLEOTIDE SEQUENCE</scope>
</reference>
<protein>
    <recommendedName>
        <fullName evidence="2">Cytochrome</fullName>
    </recommendedName>
</protein>
<dbReference type="AlphaFoldDB" id="A0A0G4FER2"/>